<evidence type="ECO:0000313" key="2">
    <source>
        <dbReference type="Proteomes" id="UP000828390"/>
    </source>
</evidence>
<proteinExistence type="predicted"/>
<protein>
    <submittedName>
        <fullName evidence="1">Uncharacterized protein</fullName>
    </submittedName>
</protein>
<dbReference type="EMBL" id="JAIWYP010000005">
    <property type="protein sequence ID" value="KAH3825801.1"/>
    <property type="molecule type" value="Genomic_DNA"/>
</dbReference>
<dbReference type="Proteomes" id="UP000828390">
    <property type="component" value="Unassembled WGS sequence"/>
</dbReference>
<reference evidence="1" key="2">
    <citation type="submission" date="2020-11" db="EMBL/GenBank/DDBJ databases">
        <authorList>
            <person name="McCartney M.A."/>
            <person name="Auch B."/>
            <person name="Kono T."/>
            <person name="Mallez S."/>
            <person name="Becker A."/>
            <person name="Gohl D.M."/>
            <person name="Silverstein K.A.T."/>
            <person name="Koren S."/>
            <person name="Bechman K.B."/>
            <person name="Herman A."/>
            <person name="Abrahante J.E."/>
            <person name="Garbe J."/>
        </authorList>
    </citation>
    <scope>NUCLEOTIDE SEQUENCE</scope>
    <source>
        <strain evidence="1">Duluth1</strain>
        <tissue evidence="1">Whole animal</tissue>
    </source>
</reference>
<gene>
    <name evidence="1" type="ORF">DPMN_127683</name>
</gene>
<comment type="caution">
    <text evidence="1">The sequence shown here is derived from an EMBL/GenBank/DDBJ whole genome shotgun (WGS) entry which is preliminary data.</text>
</comment>
<accession>A0A9D4JVP1</accession>
<organism evidence="1 2">
    <name type="scientific">Dreissena polymorpha</name>
    <name type="common">Zebra mussel</name>
    <name type="synonym">Mytilus polymorpha</name>
    <dbReference type="NCBI Taxonomy" id="45954"/>
    <lineage>
        <taxon>Eukaryota</taxon>
        <taxon>Metazoa</taxon>
        <taxon>Spiralia</taxon>
        <taxon>Lophotrochozoa</taxon>
        <taxon>Mollusca</taxon>
        <taxon>Bivalvia</taxon>
        <taxon>Autobranchia</taxon>
        <taxon>Heteroconchia</taxon>
        <taxon>Euheterodonta</taxon>
        <taxon>Imparidentia</taxon>
        <taxon>Neoheterodontei</taxon>
        <taxon>Myida</taxon>
        <taxon>Dreissenoidea</taxon>
        <taxon>Dreissenidae</taxon>
        <taxon>Dreissena</taxon>
    </lineage>
</organism>
<reference evidence="1" key="1">
    <citation type="journal article" date="2019" name="bioRxiv">
        <title>The Genome of the Zebra Mussel, Dreissena polymorpha: A Resource for Invasive Species Research.</title>
        <authorList>
            <person name="McCartney M.A."/>
            <person name="Auch B."/>
            <person name="Kono T."/>
            <person name="Mallez S."/>
            <person name="Zhang Y."/>
            <person name="Obille A."/>
            <person name="Becker A."/>
            <person name="Abrahante J.E."/>
            <person name="Garbe J."/>
            <person name="Badalamenti J.P."/>
            <person name="Herman A."/>
            <person name="Mangelson H."/>
            <person name="Liachko I."/>
            <person name="Sullivan S."/>
            <person name="Sone E.D."/>
            <person name="Koren S."/>
            <person name="Silverstein K.A.T."/>
            <person name="Beckman K.B."/>
            <person name="Gohl D.M."/>
        </authorList>
    </citation>
    <scope>NUCLEOTIDE SEQUENCE</scope>
    <source>
        <strain evidence="1">Duluth1</strain>
        <tissue evidence="1">Whole animal</tissue>
    </source>
</reference>
<sequence length="65" mass="7195">MGPSGCPLAPSVYSDTFGTCCFNTKGLVFLYFLGLTRRGPGPHEETYPQNSTVTMAAMWKSRIRF</sequence>
<evidence type="ECO:0000313" key="1">
    <source>
        <dbReference type="EMBL" id="KAH3825801.1"/>
    </source>
</evidence>
<name>A0A9D4JVP1_DREPO</name>
<dbReference type="AlphaFoldDB" id="A0A9D4JVP1"/>
<keyword evidence="2" id="KW-1185">Reference proteome</keyword>